<keyword evidence="5" id="KW-1185">Reference proteome</keyword>
<name>A0A7W2FCI1_9BURK</name>
<feature type="chain" id="PRO_5030735445" evidence="2">
    <location>
        <begin position="41"/>
        <end position="295"/>
    </location>
</feature>
<protein>
    <submittedName>
        <fullName evidence="4">Transporter substrate-binding domain-containing protein</fullName>
    </submittedName>
</protein>
<organism evidence="4 5">
    <name type="scientific">Rugamonas apoptosis</name>
    <dbReference type="NCBI Taxonomy" id="2758570"/>
    <lineage>
        <taxon>Bacteria</taxon>
        <taxon>Pseudomonadati</taxon>
        <taxon>Pseudomonadota</taxon>
        <taxon>Betaproteobacteria</taxon>
        <taxon>Burkholderiales</taxon>
        <taxon>Oxalobacteraceae</taxon>
        <taxon>Telluria group</taxon>
        <taxon>Rugamonas</taxon>
    </lineage>
</organism>
<evidence type="ECO:0000313" key="4">
    <source>
        <dbReference type="EMBL" id="MBA5689215.1"/>
    </source>
</evidence>
<feature type="signal peptide" evidence="2">
    <location>
        <begin position="1"/>
        <end position="40"/>
    </location>
</feature>
<dbReference type="Proteomes" id="UP000573499">
    <property type="component" value="Unassembled WGS sequence"/>
</dbReference>
<accession>A0A7W2FCI1</accession>
<dbReference type="PANTHER" id="PTHR35936">
    <property type="entry name" value="MEMBRANE-BOUND LYTIC MUREIN TRANSGLYCOSYLASE F"/>
    <property type="match status" value="1"/>
</dbReference>
<dbReference type="InterPro" id="IPR001638">
    <property type="entry name" value="Solute-binding_3/MltF_N"/>
</dbReference>
<dbReference type="SUPFAM" id="SSF53850">
    <property type="entry name" value="Periplasmic binding protein-like II"/>
    <property type="match status" value="1"/>
</dbReference>
<dbReference type="Gene3D" id="3.40.190.10">
    <property type="entry name" value="Periplasmic binding protein-like II"/>
    <property type="match status" value="2"/>
</dbReference>
<sequence>MNAPAASPSRAAKRRALRAWGRACTCACALAASGPHTVAAAPLTPGAGAPPIAVTIYGDDDYPPYSYLENGEMKGIYTTIIRAALKKMPGYQVELQPVPWKRGLVKLKTGESFALYPPYLREAERPYMAYSEPIMAEQLVVYCNRPAIAQRTLKNWPADYYGLRIGFNAGFLSGGKAFDDAARAGRLSALPARNSRLNLLKLLKGRIDCYLNDRLSIVWELGKLRHEKLIEAGALDVEETTALSAEQGHLGYTMRDDGRFPYKQDFIRQFNAIIRDMKHDGEIRNTVERFLREPG</sequence>
<evidence type="ECO:0000313" key="5">
    <source>
        <dbReference type="Proteomes" id="UP000573499"/>
    </source>
</evidence>
<evidence type="ECO:0000256" key="1">
    <source>
        <dbReference type="ARBA" id="ARBA00022729"/>
    </source>
</evidence>
<feature type="domain" description="Solute-binding protein family 3/N-terminal" evidence="3">
    <location>
        <begin position="55"/>
        <end position="291"/>
    </location>
</feature>
<comment type="caution">
    <text evidence="4">The sequence shown here is derived from an EMBL/GenBank/DDBJ whole genome shotgun (WGS) entry which is preliminary data.</text>
</comment>
<keyword evidence="1 2" id="KW-0732">Signal</keyword>
<dbReference type="Pfam" id="PF00497">
    <property type="entry name" value="SBP_bac_3"/>
    <property type="match status" value="1"/>
</dbReference>
<gene>
    <name evidence="4" type="ORF">H3H39_19415</name>
</gene>
<dbReference type="EMBL" id="JACEZU010000010">
    <property type="protein sequence ID" value="MBA5689215.1"/>
    <property type="molecule type" value="Genomic_DNA"/>
</dbReference>
<reference evidence="4 5" key="1">
    <citation type="submission" date="2020-07" db="EMBL/GenBank/DDBJ databases">
        <title>Novel species isolated from subtropical streams in China.</title>
        <authorList>
            <person name="Lu H."/>
        </authorList>
    </citation>
    <scope>NUCLEOTIDE SEQUENCE [LARGE SCALE GENOMIC DNA]</scope>
    <source>
        <strain evidence="4 5">LX47W</strain>
    </source>
</reference>
<proteinExistence type="predicted"/>
<evidence type="ECO:0000259" key="3">
    <source>
        <dbReference type="Pfam" id="PF00497"/>
    </source>
</evidence>
<evidence type="ECO:0000256" key="2">
    <source>
        <dbReference type="SAM" id="SignalP"/>
    </source>
</evidence>
<dbReference type="RefSeq" id="WP_182155588.1">
    <property type="nucleotide sequence ID" value="NZ_JACEZU010000010.1"/>
</dbReference>
<dbReference type="PANTHER" id="PTHR35936:SF25">
    <property type="entry name" value="ABC TRANSPORTER SUBSTRATE-BINDING PROTEIN"/>
    <property type="match status" value="1"/>
</dbReference>
<dbReference type="AlphaFoldDB" id="A0A7W2FCI1"/>